<evidence type="ECO:0000313" key="1">
    <source>
        <dbReference type="EMBL" id="SNS07391.1"/>
    </source>
</evidence>
<dbReference type="Proteomes" id="UP000198282">
    <property type="component" value="Unassembled WGS sequence"/>
</dbReference>
<evidence type="ECO:0000313" key="2">
    <source>
        <dbReference type="Proteomes" id="UP000198282"/>
    </source>
</evidence>
<dbReference type="EMBL" id="FZOD01000003">
    <property type="protein sequence ID" value="SNS07391.1"/>
    <property type="molecule type" value="Genomic_DNA"/>
</dbReference>
<organism evidence="1 2">
    <name type="scientific">Streptosporangium subroseum</name>
    <dbReference type="NCBI Taxonomy" id="106412"/>
    <lineage>
        <taxon>Bacteria</taxon>
        <taxon>Bacillati</taxon>
        <taxon>Actinomycetota</taxon>
        <taxon>Actinomycetes</taxon>
        <taxon>Streptosporangiales</taxon>
        <taxon>Streptosporangiaceae</taxon>
        <taxon>Streptosporangium</taxon>
    </lineage>
</organism>
<dbReference type="Pfam" id="PF13376">
    <property type="entry name" value="OmdA"/>
    <property type="match status" value="1"/>
</dbReference>
<reference evidence="1 2" key="1">
    <citation type="submission" date="2017-06" db="EMBL/GenBank/DDBJ databases">
        <authorList>
            <person name="Kim H.J."/>
            <person name="Triplett B.A."/>
        </authorList>
    </citation>
    <scope>NUCLEOTIDE SEQUENCE [LARGE SCALE GENOMIC DNA]</scope>
    <source>
        <strain evidence="1 2">CGMCC 4.2132</strain>
    </source>
</reference>
<dbReference type="AlphaFoldDB" id="A0A239BJ31"/>
<proteinExistence type="predicted"/>
<accession>A0A239BJ31</accession>
<sequence length="197" mass="22720">MDVDTPFILNGMEPIFFATPEDFRLWLEKHHTTETELLVGFFKKGTGRPSITWPESVDHALCFGWIDGVRRSIDAESYSIRFTPRKSRSTWSAVNIAKVAELTELGLMHPAGVGAFERRTEENSLIYSHERSQDPALPSEQERRFRAETTAWTWFQGQPPGYRRTALHWVTTAKRPETREKRLAQLIEDSAQGRRLS</sequence>
<gene>
    <name evidence="1" type="ORF">SAMN05216276_1003225</name>
</gene>
<protein>
    <submittedName>
        <fullName evidence="1">Uncharacterized conserved protein YdeI, YjbR/CyaY-like superfamily, DUF1801 family</fullName>
    </submittedName>
</protein>
<name>A0A239BJ31_9ACTN</name>
<keyword evidence="2" id="KW-1185">Reference proteome</keyword>